<protein>
    <submittedName>
        <fullName evidence="2">Uncharacterized protein</fullName>
    </submittedName>
</protein>
<proteinExistence type="predicted"/>
<evidence type="ECO:0000313" key="2">
    <source>
        <dbReference type="EMBL" id="BCJ70003.1"/>
    </source>
</evidence>
<reference evidence="2" key="1">
    <citation type="submission" date="2020-08" db="EMBL/GenBank/DDBJ databases">
        <title>Whole genome shotgun sequence of Polymorphospora rubra NBRC 101157.</title>
        <authorList>
            <person name="Komaki H."/>
            <person name="Tamura T."/>
        </authorList>
    </citation>
    <scope>NUCLEOTIDE SEQUENCE</scope>
    <source>
        <strain evidence="2">NBRC 101157</strain>
    </source>
</reference>
<feature type="region of interest" description="Disordered" evidence="1">
    <location>
        <begin position="1"/>
        <end position="24"/>
    </location>
</feature>
<dbReference type="AlphaFoldDB" id="A0A810NEV7"/>
<feature type="region of interest" description="Disordered" evidence="1">
    <location>
        <begin position="137"/>
        <end position="156"/>
    </location>
</feature>
<evidence type="ECO:0000256" key="1">
    <source>
        <dbReference type="SAM" id="MobiDB-lite"/>
    </source>
</evidence>
<sequence>MDGGMPTRGERGTGDGSRGSGDRFVPVDRLSALARALLSDDLGGRDVVPARLANRVTEQADEWAAHGFTEDTVRPWRELPPEAAGYLASRGVDPAVLSLSVSPGGIGPVPLATAIAAQQIPVQRAYELLVLTGEHPRTPLADEPAAPQPPPRAVAPVVFSHVPADSDTCR</sequence>
<dbReference type="Proteomes" id="UP000680866">
    <property type="component" value="Chromosome"/>
</dbReference>
<organism evidence="2 3">
    <name type="scientific">Polymorphospora rubra</name>
    <dbReference type="NCBI Taxonomy" id="338584"/>
    <lineage>
        <taxon>Bacteria</taxon>
        <taxon>Bacillati</taxon>
        <taxon>Actinomycetota</taxon>
        <taxon>Actinomycetes</taxon>
        <taxon>Micromonosporales</taxon>
        <taxon>Micromonosporaceae</taxon>
        <taxon>Polymorphospora</taxon>
    </lineage>
</organism>
<evidence type="ECO:0000313" key="3">
    <source>
        <dbReference type="Proteomes" id="UP000680866"/>
    </source>
</evidence>
<dbReference type="EMBL" id="AP023359">
    <property type="protein sequence ID" value="BCJ70003.1"/>
    <property type="molecule type" value="Genomic_DNA"/>
</dbReference>
<name>A0A810NEV7_9ACTN</name>
<gene>
    <name evidence="2" type="ORF">Prubr_70240</name>
</gene>
<accession>A0A810NEV7</accession>
<dbReference type="KEGG" id="pry:Prubr_70240"/>
<keyword evidence="3" id="KW-1185">Reference proteome</keyword>